<dbReference type="PANTHER" id="PTHR30203">
    <property type="entry name" value="OUTER MEMBRANE CATION EFFLUX PROTEIN"/>
    <property type="match status" value="1"/>
</dbReference>
<keyword evidence="4" id="KW-1185">Reference proteome</keyword>
<feature type="signal peptide" evidence="2">
    <location>
        <begin position="1"/>
        <end position="26"/>
    </location>
</feature>
<dbReference type="EMBL" id="AP021881">
    <property type="protein sequence ID" value="BBP01187.1"/>
    <property type="molecule type" value="Genomic_DNA"/>
</dbReference>
<dbReference type="Pfam" id="PF02321">
    <property type="entry name" value="OEP"/>
    <property type="match status" value="2"/>
</dbReference>
<dbReference type="PROSITE" id="PS51257">
    <property type="entry name" value="PROKAR_LIPOPROTEIN"/>
    <property type="match status" value="1"/>
</dbReference>
<dbReference type="GO" id="GO:0015562">
    <property type="term" value="F:efflux transmembrane transporter activity"/>
    <property type="evidence" value="ECO:0007669"/>
    <property type="project" value="InterPro"/>
</dbReference>
<evidence type="ECO:0000256" key="2">
    <source>
        <dbReference type="RuleBase" id="RU362097"/>
    </source>
</evidence>
<keyword evidence="2" id="KW-0449">Lipoprotein</keyword>
<dbReference type="AlphaFoldDB" id="A0A809SE81"/>
<protein>
    <submittedName>
        <fullName evidence="3">Membrane protein</fullName>
    </submittedName>
</protein>
<evidence type="ECO:0000256" key="1">
    <source>
        <dbReference type="ARBA" id="ARBA00007613"/>
    </source>
</evidence>
<gene>
    <name evidence="3" type="ORF">SFSGTM_18950</name>
</gene>
<comment type="subcellular location">
    <subcellularLocation>
        <location evidence="2">Cell membrane</location>
        <topology evidence="2">Lipid-anchor</topology>
    </subcellularLocation>
</comment>
<dbReference type="RefSeq" id="WP_162084992.1">
    <property type="nucleotide sequence ID" value="NZ_AP021881.1"/>
</dbReference>
<dbReference type="NCBIfam" id="TIGR01845">
    <property type="entry name" value="outer_NodT"/>
    <property type="match status" value="1"/>
</dbReference>
<keyword evidence="2" id="KW-1134">Transmembrane beta strand</keyword>
<keyword evidence="2" id="KW-0732">Signal</keyword>
<dbReference type="Proteomes" id="UP000463939">
    <property type="component" value="Chromosome"/>
</dbReference>
<organism evidence="3 4">
    <name type="scientific">Sulfuriferula nivalis</name>
    <dbReference type="NCBI Taxonomy" id="2675298"/>
    <lineage>
        <taxon>Bacteria</taxon>
        <taxon>Pseudomonadati</taxon>
        <taxon>Pseudomonadota</taxon>
        <taxon>Betaproteobacteria</taxon>
        <taxon>Nitrosomonadales</taxon>
        <taxon>Sulfuricellaceae</taxon>
        <taxon>Sulfuriferula</taxon>
    </lineage>
</organism>
<dbReference type="GO" id="GO:0005886">
    <property type="term" value="C:plasma membrane"/>
    <property type="evidence" value="ECO:0007669"/>
    <property type="project" value="UniProtKB-SubCell"/>
</dbReference>
<feature type="chain" id="PRO_5033092704" evidence="2">
    <location>
        <begin position="27"/>
        <end position="467"/>
    </location>
</feature>
<sequence length="467" mass="50830">MNFTRAPTYLLLMSLLGACSVGPTYHSPTPALTTAWQAPLPHDGQISKLDDWWAQYHDATLVKLIEQAQASSPNLDSAIARIAQARANGESVGAGLYPTLDFNAKSIRSKNNPFGNQIFLQTANSISLDSAWEIDLFGASRRARDAAVARYDARVANWHEARVSLAAEVASTYFTYRACEIATVNAAADWQSRQQTAALTQLKLAQQFIPASDAALALASTQDAHNRYLNQQAECASQRKSLVALTGWDEPALVTELGQQQAKLPDSPMLNINSVPADILRQRPDLAAAERDLSAAMADIGIAEANRYPRISLTGSIGISWLNLNGASSQSDTWSFGPALKIPLFDAGKRRADAALAQAKYDEARANYELKVRSAVKETEQALVQLDSTRLRLIDALASVNNYSQVEHATQLRYQAGTASLLEVEDSKRNLINAQNQYTTLQRDQLTASVSLYKAMGGGYTSADKHD</sequence>
<reference evidence="4" key="1">
    <citation type="submission" date="2019-11" db="EMBL/GenBank/DDBJ databases">
        <title>Isolation and characterization of a novel species in the genus Sulfuriferula.</title>
        <authorList>
            <person name="Mochizuki J."/>
            <person name="Kojima H."/>
            <person name="Fukui M."/>
        </authorList>
    </citation>
    <scope>NUCLEOTIDE SEQUENCE [LARGE SCALE GENOMIC DNA]</scope>
    <source>
        <strain evidence="4">SGTM</strain>
    </source>
</reference>
<name>A0A809SE81_9PROT</name>
<comment type="similarity">
    <text evidence="1 2">Belongs to the outer membrane factor (OMF) (TC 1.B.17) family.</text>
</comment>
<keyword evidence="2" id="KW-0564">Palmitate</keyword>
<evidence type="ECO:0000313" key="4">
    <source>
        <dbReference type="Proteomes" id="UP000463939"/>
    </source>
</evidence>
<dbReference type="Gene3D" id="2.20.200.10">
    <property type="entry name" value="Outer membrane efflux proteins (OEP)"/>
    <property type="match status" value="1"/>
</dbReference>
<accession>A0A809SE81</accession>
<dbReference type="KEGG" id="sniv:SFSGTM_18950"/>
<dbReference type="InterPro" id="IPR003423">
    <property type="entry name" value="OMP_efflux"/>
</dbReference>
<dbReference type="InterPro" id="IPR010131">
    <property type="entry name" value="MdtP/NodT-like"/>
</dbReference>
<keyword evidence="2" id="KW-0812">Transmembrane</keyword>
<dbReference type="Gene3D" id="1.20.1600.10">
    <property type="entry name" value="Outer membrane efflux proteins (OEP)"/>
    <property type="match status" value="1"/>
</dbReference>
<dbReference type="SUPFAM" id="SSF56954">
    <property type="entry name" value="Outer membrane efflux proteins (OEP)"/>
    <property type="match status" value="1"/>
</dbReference>
<evidence type="ECO:0000313" key="3">
    <source>
        <dbReference type="EMBL" id="BBP01187.1"/>
    </source>
</evidence>
<proteinExistence type="inferred from homology"/>
<keyword evidence="2" id="KW-0472">Membrane</keyword>